<dbReference type="EMBL" id="JBEAAL010000020">
    <property type="protein sequence ID" value="MEQ1407769.1"/>
    <property type="molecule type" value="Genomic_DNA"/>
</dbReference>
<evidence type="ECO:0000313" key="2">
    <source>
        <dbReference type="EMBL" id="MEQ1407769.1"/>
    </source>
</evidence>
<dbReference type="RefSeq" id="WP_348864141.1">
    <property type="nucleotide sequence ID" value="NZ_JBEAAL010000020.1"/>
</dbReference>
<proteinExistence type="predicted"/>
<evidence type="ECO:0000313" key="3">
    <source>
        <dbReference type="Proteomes" id="UP001496627"/>
    </source>
</evidence>
<sequence length="165" mass="17491">MAGYGDIAGFTAYATAAGYVFPDGTSDAQKTAALQRGSLVIDRYEPKFTGMRTGGYAQERAWPRTGATTYYGEAIPSNVIPDPIVNAAYEAAFLELTNPGSLSPVVTGSSTVKREKVGQLEVEYQQTATDLTPAELAALATPVVTVIDGLLWPFLVPSIPWALVV</sequence>
<organism evidence="2 3">
    <name type="scientific">Neorhizobium phenanthreniclasticum</name>
    <dbReference type="NCBI Taxonomy" id="3157917"/>
    <lineage>
        <taxon>Bacteria</taxon>
        <taxon>Pseudomonadati</taxon>
        <taxon>Pseudomonadota</taxon>
        <taxon>Alphaproteobacteria</taxon>
        <taxon>Hyphomicrobiales</taxon>
        <taxon>Rhizobiaceae</taxon>
        <taxon>Rhizobium/Agrobacterium group</taxon>
        <taxon>Neorhizobium</taxon>
    </lineage>
</organism>
<feature type="domain" description="Putative DnaT-like" evidence="1">
    <location>
        <begin position="4"/>
        <end position="155"/>
    </location>
</feature>
<reference evidence="2 3" key="1">
    <citation type="submission" date="2024-05" db="EMBL/GenBank/DDBJ databases">
        <title>Neorhizobium sp. Rsf11, a plant growth promoting and heavy metal resistant PAH-degrader.</title>
        <authorList>
            <person name="Golubev S.N."/>
            <person name="Muratova A.Y."/>
            <person name="Markelova M.I."/>
        </authorList>
    </citation>
    <scope>NUCLEOTIDE SEQUENCE [LARGE SCALE GENOMIC DNA]</scope>
    <source>
        <strain evidence="2 3">Rsf11</strain>
    </source>
</reference>
<gene>
    <name evidence="2" type="ORF">ABK249_22880</name>
</gene>
<dbReference type="InterPro" id="IPR046787">
    <property type="entry name" value="DnaT_2"/>
</dbReference>
<dbReference type="Proteomes" id="UP001496627">
    <property type="component" value="Unassembled WGS sequence"/>
</dbReference>
<comment type="caution">
    <text evidence="2">The sequence shown here is derived from an EMBL/GenBank/DDBJ whole genome shotgun (WGS) entry which is preliminary data.</text>
</comment>
<accession>A0ABV0M7B0</accession>
<name>A0ABV0M7B0_9HYPH</name>
<keyword evidence="3" id="KW-1185">Reference proteome</keyword>
<evidence type="ECO:0000259" key="1">
    <source>
        <dbReference type="Pfam" id="PF20557"/>
    </source>
</evidence>
<dbReference type="Pfam" id="PF20557">
    <property type="entry name" value="DnaT_2"/>
    <property type="match status" value="1"/>
</dbReference>
<protein>
    <submittedName>
        <fullName evidence="2">DnaT-like ssDNA-binding protein</fullName>
    </submittedName>
</protein>